<evidence type="ECO:0000313" key="1">
    <source>
        <dbReference type="EMBL" id="MCX2562872.1"/>
    </source>
</evidence>
<dbReference type="EMBL" id="JAPIUZ010000001">
    <property type="protein sequence ID" value="MCX2562872.1"/>
    <property type="molecule type" value="Genomic_DNA"/>
</dbReference>
<proteinExistence type="predicted"/>
<gene>
    <name evidence="1" type="ORF">OQ497_02650</name>
</gene>
<keyword evidence="2" id="KW-1185">Reference proteome</keyword>
<comment type="caution">
    <text evidence="1">The sequence shown here is derived from an EMBL/GenBank/DDBJ whole genome shotgun (WGS) entry which is preliminary data.</text>
</comment>
<protein>
    <recommendedName>
        <fullName evidence="3">Tail fiber protein</fullName>
    </recommendedName>
</protein>
<sequence length="314" mass="32563">MKSLDDRALFSELIAAGAQDGNVADIPASQAVAGDGTASVALGFPPETFVARSAGGVPPRGQDMNGFLKYISQAIQFLQATSVSAFDSGFAAKIGGYPMGAVVAGITPGGVWRSVADNNVSIPGTMGAAWVNFFGDYVQKAGDTISGALTVTGTLRSDSNVIVANSQNKSVVNIRVTNEGYLSFDLNSADQTNLASLRVYPSGEITSRKGILALTSQLPDEGSTGSGRWYQIGNTLVQNFRVPAVYRATGGTYVAFPKAFSDTDDITIQLTTAADNNMDVWAFNPTSAGFYINIPSNSASSGLPVSVTATGVAR</sequence>
<name>A0ABT3QC61_9PROT</name>
<dbReference type="Proteomes" id="UP001301152">
    <property type="component" value="Unassembled WGS sequence"/>
</dbReference>
<evidence type="ECO:0008006" key="3">
    <source>
        <dbReference type="Google" id="ProtNLM"/>
    </source>
</evidence>
<dbReference type="RefSeq" id="WP_173560010.1">
    <property type="nucleotide sequence ID" value="NZ_JAPIUZ010000001.1"/>
</dbReference>
<evidence type="ECO:0000313" key="2">
    <source>
        <dbReference type="Proteomes" id="UP001301152"/>
    </source>
</evidence>
<reference evidence="1 2" key="1">
    <citation type="submission" date="2022-11" db="EMBL/GenBank/DDBJ databases">
        <title>Genome sequencing of Acetobacter type strain.</title>
        <authorList>
            <person name="Heo J."/>
            <person name="Lee D."/>
            <person name="Han B.-H."/>
            <person name="Hong S.-B."/>
            <person name="Kwon S.-W."/>
        </authorList>
    </citation>
    <scope>NUCLEOTIDE SEQUENCE [LARGE SCALE GENOMIC DNA]</scope>
    <source>
        <strain evidence="1 2">KACC 21253</strain>
    </source>
</reference>
<organism evidence="1 2">
    <name type="scientific">Acetobacter thailandicus</name>
    <dbReference type="NCBI Taxonomy" id="1502842"/>
    <lineage>
        <taxon>Bacteria</taxon>
        <taxon>Pseudomonadati</taxon>
        <taxon>Pseudomonadota</taxon>
        <taxon>Alphaproteobacteria</taxon>
        <taxon>Acetobacterales</taxon>
        <taxon>Acetobacteraceae</taxon>
        <taxon>Acetobacter</taxon>
    </lineage>
</organism>
<accession>A0ABT3QC61</accession>